<dbReference type="AlphaFoldDB" id="A0A3R9Y8X3"/>
<name>A0A3R9Y8X3_9HYPH</name>
<sequence length="273" mass="29486">MTAGLLTERSETAPVRVGNPGAAGPFVLICDHASNHMPHEYGTLGLPESELSRHIAWDPGAAPVSRLMAERLDAVLVESAISRLIVDCNRPLDAPDLMPAMSETTAILANRSIAADERAQRIALAHAPFHDAIEAIVMDRLAAGQPTMIVSIHSFTPVYRGVPRPWHVGIIHDGDERLSAPMIDALAAIEGVVVGDNQPYAPADRVYYSLERHARSRELPCAMIEIRNDEIGDAAGQELWAGRLAAILSGIQEPGVTKREARANREKGTILRA</sequence>
<dbReference type="PIRSF" id="PIRSF029730">
    <property type="entry name" value="UCP029730"/>
    <property type="match status" value="1"/>
</dbReference>
<accession>A0A3R9Y8X3</accession>
<reference evidence="1 2" key="1">
    <citation type="submission" date="2018-12" db="EMBL/GenBank/DDBJ databases">
        <title>Mesorhizobium carbonis sp. nov., isolated from coal mine water.</title>
        <authorList>
            <person name="Xin W."/>
            <person name="Xu Z."/>
            <person name="Xiang F."/>
            <person name="Zhang J."/>
            <person name="Xi L."/>
            <person name="Liu J."/>
        </authorList>
    </citation>
    <scope>NUCLEOTIDE SEQUENCE [LARGE SCALE GENOMIC DNA]</scope>
    <source>
        <strain evidence="1 2">B2.3</strain>
    </source>
</reference>
<dbReference type="OrthoDB" id="9815326at2"/>
<dbReference type="EMBL" id="RWKW01000048">
    <property type="protein sequence ID" value="RST85826.1"/>
    <property type="molecule type" value="Genomic_DNA"/>
</dbReference>
<dbReference type="InterPro" id="IPR011227">
    <property type="entry name" value="UCP029730"/>
</dbReference>
<dbReference type="Gene3D" id="3.40.630.40">
    <property type="entry name" value="Zn-dependent exopeptidases"/>
    <property type="match status" value="1"/>
</dbReference>
<evidence type="ECO:0000313" key="2">
    <source>
        <dbReference type="Proteomes" id="UP000278398"/>
    </source>
</evidence>
<proteinExistence type="predicted"/>
<organism evidence="1 2">
    <name type="scientific">Aquibium carbonis</name>
    <dbReference type="NCBI Taxonomy" id="2495581"/>
    <lineage>
        <taxon>Bacteria</taxon>
        <taxon>Pseudomonadati</taxon>
        <taxon>Pseudomonadota</taxon>
        <taxon>Alphaproteobacteria</taxon>
        <taxon>Hyphomicrobiales</taxon>
        <taxon>Phyllobacteriaceae</taxon>
        <taxon>Aquibium</taxon>
    </lineage>
</organism>
<evidence type="ECO:0000313" key="1">
    <source>
        <dbReference type="EMBL" id="RST85826.1"/>
    </source>
</evidence>
<dbReference type="Proteomes" id="UP000278398">
    <property type="component" value="Unassembled WGS sequence"/>
</dbReference>
<keyword evidence="2" id="KW-1185">Reference proteome</keyword>
<comment type="caution">
    <text evidence="1">The sequence shown here is derived from an EMBL/GenBank/DDBJ whole genome shotgun (WGS) entry which is preliminary data.</text>
</comment>
<gene>
    <name evidence="1" type="ORF">EJC49_13920</name>
</gene>
<dbReference type="GO" id="GO:0016787">
    <property type="term" value="F:hydrolase activity"/>
    <property type="evidence" value="ECO:0007669"/>
    <property type="project" value="UniProtKB-KW"/>
</dbReference>
<dbReference type="InterPro" id="IPR007709">
    <property type="entry name" value="N-FG_amidohydro"/>
</dbReference>
<protein>
    <submittedName>
        <fullName evidence="1">N-formylglutamate amidohydrolase</fullName>
    </submittedName>
</protein>
<dbReference type="Pfam" id="PF05013">
    <property type="entry name" value="FGase"/>
    <property type="match status" value="1"/>
</dbReference>
<dbReference type="SUPFAM" id="SSF53187">
    <property type="entry name" value="Zn-dependent exopeptidases"/>
    <property type="match status" value="1"/>
</dbReference>
<keyword evidence="1" id="KW-0378">Hydrolase</keyword>